<dbReference type="GO" id="GO:0030246">
    <property type="term" value="F:carbohydrate binding"/>
    <property type="evidence" value="ECO:0007669"/>
    <property type="project" value="TreeGrafter"/>
</dbReference>
<organism evidence="3">
    <name type="scientific">marine metagenome</name>
    <dbReference type="NCBI Taxonomy" id="408172"/>
    <lineage>
        <taxon>unclassified sequences</taxon>
        <taxon>metagenomes</taxon>
        <taxon>ecological metagenomes</taxon>
    </lineage>
</organism>
<dbReference type="SUPFAM" id="SSF53822">
    <property type="entry name" value="Periplasmic binding protein-like I"/>
    <property type="match status" value="1"/>
</dbReference>
<dbReference type="Gene3D" id="3.40.50.2300">
    <property type="match status" value="2"/>
</dbReference>
<sequence>MSKILKLISVGLLGIFLTSGAFAKTEVVYIPKNTGNPYFDSIIKGFEVGAEKYGYNFSTVAPATADATSQLPFIKAEIQRGVDVLAISPNSNDALNTVFDQARKKGILVMVVNGDIPGSEAHRDLAIMPVDFSTVGTAQMTLMGQLIDHKGQFSILSATTDAPDQNTWIKDMEDNIIGKGAFAGMEYLGVVYGDDDPQKSTTEAEALLAKYPDLRGIISPTTVGVAAAAQVVESAGKCDQVQVTGLGTPNQMRPFLKSGCVKAFQLWDPSVEGEIAGWLSVQMVENGMKLSEGMTISVPDQGDVAINANNLIYAAPMLDFVPGNIDNFNF</sequence>
<dbReference type="GO" id="GO:0030288">
    <property type="term" value="C:outer membrane-bounded periplasmic space"/>
    <property type="evidence" value="ECO:0007669"/>
    <property type="project" value="TreeGrafter"/>
</dbReference>
<evidence type="ECO:0000313" key="3">
    <source>
        <dbReference type="EMBL" id="SVA23176.1"/>
    </source>
</evidence>
<dbReference type="InterPro" id="IPR050555">
    <property type="entry name" value="Bact_Solute-Bind_Prot2"/>
</dbReference>
<dbReference type="AlphaFoldDB" id="A0A381U4N5"/>
<dbReference type="PANTHER" id="PTHR30036">
    <property type="entry name" value="D-XYLOSE-BINDING PERIPLASMIC PROTEIN"/>
    <property type="match status" value="1"/>
</dbReference>
<dbReference type="EMBL" id="UINC01005726">
    <property type="protein sequence ID" value="SVA23176.1"/>
    <property type="molecule type" value="Genomic_DNA"/>
</dbReference>
<dbReference type="InterPro" id="IPR028082">
    <property type="entry name" value="Peripla_BP_I"/>
</dbReference>
<name>A0A381U4N5_9ZZZZ</name>
<dbReference type="PANTHER" id="PTHR30036:SF8">
    <property type="entry name" value="ABC-TYPE SUGAR TRANSPORT SYSTEM PERIPLASMIC COMPONENT-LIKE PROTEIN"/>
    <property type="match status" value="1"/>
</dbReference>
<proteinExistence type="predicted"/>
<reference evidence="3" key="1">
    <citation type="submission" date="2018-05" db="EMBL/GenBank/DDBJ databases">
        <authorList>
            <person name="Lanie J.A."/>
            <person name="Ng W.-L."/>
            <person name="Kazmierczak K.M."/>
            <person name="Andrzejewski T.M."/>
            <person name="Davidsen T.M."/>
            <person name="Wayne K.J."/>
            <person name="Tettelin H."/>
            <person name="Glass J.I."/>
            <person name="Rusch D."/>
            <person name="Podicherti R."/>
            <person name="Tsui H.-C.T."/>
            <person name="Winkler M.E."/>
        </authorList>
    </citation>
    <scope>NUCLEOTIDE SEQUENCE</scope>
</reference>
<evidence type="ECO:0000256" key="1">
    <source>
        <dbReference type="ARBA" id="ARBA00004196"/>
    </source>
</evidence>
<comment type="subcellular location">
    <subcellularLocation>
        <location evidence="1">Cell envelope</location>
    </subcellularLocation>
</comment>
<dbReference type="Pfam" id="PF13407">
    <property type="entry name" value="Peripla_BP_4"/>
    <property type="match status" value="1"/>
</dbReference>
<protein>
    <recommendedName>
        <fullName evidence="2">Periplasmic binding protein domain-containing protein</fullName>
    </recommendedName>
</protein>
<accession>A0A381U4N5</accession>
<gene>
    <name evidence="3" type="ORF">METZ01_LOCUS76030</name>
</gene>
<dbReference type="InterPro" id="IPR025997">
    <property type="entry name" value="SBP_2_dom"/>
</dbReference>
<feature type="domain" description="Periplasmic binding protein" evidence="2">
    <location>
        <begin position="27"/>
        <end position="285"/>
    </location>
</feature>
<evidence type="ECO:0000259" key="2">
    <source>
        <dbReference type="Pfam" id="PF13407"/>
    </source>
</evidence>